<evidence type="ECO:0000313" key="2">
    <source>
        <dbReference type="Proteomes" id="UP000325116"/>
    </source>
</evidence>
<evidence type="ECO:0008006" key="3">
    <source>
        <dbReference type="Google" id="ProtNLM"/>
    </source>
</evidence>
<evidence type="ECO:0000313" key="1">
    <source>
        <dbReference type="EMBL" id="TXJ11970.1"/>
    </source>
</evidence>
<comment type="caution">
    <text evidence="1">The sequence shown here is derived from an EMBL/GenBank/DDBJ whole genome shotgun (WGS) entry which is preliminary data.</text>
</comment>
<sequence length="286" mass="32665">MNLWNNSVEIEFFDESLKKFASKEKLFYNINGEYFAYIPKDKAKQQNLTLQSRNSLIGHFTETWAKNILYPIAKKFNLYALNNVVCEEIGLTKQSSADIAFCKTADTNQKPENIKIIFEVKMSIISNYKLENNKVIYIGDYKTHCGNPSLLRSDSMLKAIGKSINIRVSSIKSSHIPIIVLGNSPITENYIKKVDMLKKTGVIQSFISLNPNPTKTKYIKETPNFGFKTINKEKYLLDLLESLLSNELNYFSAMLSKQELGNIIKIASKEKSNEDIASKFLELIKE</sequence>
<gene>
    <name evidence="1" type="ORF">EPJ80_09755</name>
</gene>
<dbReference type="AlphaFoldDB" id="A0A5C8CF75"/>
<proteinExistence type="predicted"/>
<dbReference type="Proteomes" id="UP000325116">
    <property type="component" value="Unassembled WGS sequence"/>
</dbReference>
<organism evidence="1 2">
    <name type="scientific">Brachyspira aalborgi</name>
    <dbReference type="NCBI Taxonomy" id="29522"/>
    <lineage>
        <taxon>Bacteria</taxon>
        <taxon>Pseudomonadati</taxon>
        <taxon>Spirochaetota</taxon>
        <taxon>Spirochaetia</taxon>
        <taxon>Brachyspirales</taxon>
        <taxon>Brachyspiraceae</taxon>
        <taxon>Brachyspira</taxon>
    </lineage>
</organism>
<protein>
    <recommendedName>
        <fullName evidence="3">Restriction endonuclease</fullName>
    </recommendedName>
</protein>
<accession>A0A5C8CF75</accession>
<reference evidence="1 2" key="1">
    <citation type="journal article" date="1992" name="Lakartidningen">
        <title>[Penicillin V and not amoxicillin is the first choice preparation in acute otitis].</title>
        <authorList>
            <person name="Kamme C."/>
            <person name="Lundgren K."/>
            <person name="Prellner K."/>
        </authorList>
    </citation>
    <scope>NUCLEOTIDE SEQUENCE [LARGE SCALE GENOMIC DNA]</scope>
    <source>
        <strain evidence="1 2">W1</strain>
    </source>
</reference>
<name>A0A5C8CF75_9SPIR</name>
<dbReference type="EMBL" id="SAXT01000005">
    <property type="protein sequence ID" value="TXJ11970.1"/>
    <property type="molecule type" value="Genomic_DNA"/>
</dbReference>
<dbReference type="RefSeq" id="WP_147758830.1">
    <property type="nucleotide sequence ID" value="NZ_SAXT01000005.1"/>
</dbReference>